<feature type="region of interest" description="Disordered" evidence="1">
    <location>
        <begin position="405"/>
        <end position="731"/>
    </location>
</feature>
<feature type="region of interest" description="Disordered" evidence="1">
    <location>
        <begin position="46"/>
        <end position="71"/>
    </location>
</feature>
<keyword evidence="3" id="KW-1185">Reference proteome</keyword>
<dbReference type="OrthoDB" id="2758671at2759"/>
<feature type="compositionally biased region" description="Basic and acidic residues" evidence="1">
    <location>
        <begin position="771"/>
        <end position="782"/>
    </location>
</feature>
<organism evidence="2 3">
    <name type="scientific">Trametes coccinea (strain BRFM310)</name>
    <name type="common">Pycnoporus coccineus</name>
    <dbReference type="NCBI Taxonomy" id="1353009"/>
    <lineage>
        <taxon>Eukaryota</taxon>
        <taxon>Fungi</taxon>
        <taxon>Dikarya</taxon>
        <taxon>Basidiomycota</taxon>
        <taxon>Agaricomycotina</taxon>
        <taxon>Agaricomycetes</taxon>
        <taxon>Polyporales</taxon>
        <taxon>Polyporaceae</taxon>
        <taxon>Trametes</taxon>
    </lineage>
</organism>
<feature type="region of interest" description="Disordered" evidence="1">
    <location>
        <begin position="744"/>
        <end position="828"/>
    </location>
</feature>
<gene>
    <name evidence="2" type="ORF">PYCCODRAFT_1468266</name>
</gene>
<reference evidence="2 3" key="1">
    <citation type="journal article" date="2015" name="Biotechnol. Biofuels">
        <title>Enhanced degradation of softwood versus hardwood by the white-rot fungus Pycnoporus coccineus.</title>
        <authorList>
            <person name="Couturier M."/>
            <person name="Navarro D."/>
            <person name="Chevret D."/>
            <person name="Henrissat B."/>
            <person name="Piumi F."/>
            <person name="Ruiz-Duenas F.J."/>
            <person name="Martinez A.T."/>
            <person name="Grigoriev I.V."/>
            <person name="Riley R."/>
            <person name="Lipzen A."/>
            <person name="Berrin J.G."/>
            <person name="Master E.R."/>
            <person name="Rosso M.N."/>
        </authorList>
    </citation>
    <scope>NUCLEOTIDE SEQUENCE [LARGE SCALE GENOMIC DNA]</scope>
    <source>
        <strain evidence="2 3">BRFM310</strain>
    </source>
</reference>
<evidence type="ECO:0000256" key="1">
    <source>
        <dbReference type="SAM" id="MobiDB-lite"/>
    </source>
</evidence>
<feature type="compositionally biased region" description="Polar residues" evidence="1">
    <location>
        <begin position="516"/>
        <end position="525"/>
    </location>
</feature>
<feature type="compositionally biased region" description="Polar residues" evidence="1">
    <location>
        <begin position="469"/>
        <end position="482"/>
    </location>
</feature>
<feature type="compositionally biased region" description="Acidic residues" evidence="1">
    <location>
        <begin position="653"/>
        <end position="684"/>
    </location>
</feature>
<dbReference type="Proteomes" id="UP000193067">
    <property type="component" value="Unassembled WGS sequence"/>
</dbReference>
<dbReference type="InterPro" id="IPR046521">
    <property type="entry name" value="DUF6698"/>
</dbReference>
<feature type="compositionally biased region" description="Acidic residues" evidence="1">
    <location>
        <begin position="589"/>
        <end position="602"/>
    </location>
</feature>
<accession>A0A1Y2IMT9</accession>
<dbReference type="Pfam" id="PF20414">
    <property type="entry name" value="DUF6698"/>
    <property type="match status" value="1"/>
</dbReference>
<protein>
    <submittedName>
        <fullName evidence="2">Uncharacterized protein</fullName>
    </submittedName>
</protein>
<feature type="compositionally biased region" description="Low complexity" evidence="1">
    <location>
        <begin position="816"/>
        <end position="827"/>
    </location>
</feature>
<name>A0A1Y2IMT9_TRAC3</name>
<proteinExistence type="predicted"/>
<dbReference type="AlphaFoldDB" id="A0A1Y2IMT9"/>
<evidence type="ECO:0000313" key="2">
    <source>
        <dbReference type="EMBL" id="OSD02003.1"/>
    </source>
</evidence>
<dbReference type="STRING" id="1353009.A0A1Y2IMT9"/>
<evidence type="ECO:0000313" key="3">
    <source>
        <dbReference type="Proteomes" id="UP000193067"/>
    </source>
</evidence>
<dbReference type="EMBL" id="KZ084108">
    <property type="protein sequence ID" value="OSD02003.1"/>
    <property type="molecule type" value="Genomic_DNA"/>
</dbReference>
<sequence length="848" mass="93170">MPPAPPVAELYHALKEAQLEVSRREEAACKMQDEINNLRNTIEQLKTAGAKRTCRGGRKKAPEPPSSDIEPATTITHIDFDNAYVQRPGKMYMVIGEPWITPRPEMALNQPRPDVDYGDPQRYRNKTPEENLPFIIAEIYHHVPEGYHVLLEKYAPFREAFIKGFNYMRSSTINTMRNVAPVVFKVNPEWMVRQTTVIDRAEEPVLLRYLKWNPTDPNAPYDKMPPLLFPDCIRDPRRFMQNPQLVRLLSSILFGEKSALVENPLDRKAGQRGHGSAPALHHWAGPPTNAVLWGLKKVTLGLIAFGAIAATFLLSADEEFTLVGSKTQINYWERFQYYKKTLMAKSSEGSLAETFRFYQERLFPHEAEADENVNELELEEDPANAMIREIMAADAAVSLHDHALKDNIELDPSQPRKPRRNGRTDSRRSEQSTTAKARPPAAPLTTQTERAAAKAPATHITSDGCAPSARTTSDGRASSKRTAGTVGGGYAPSEHATRNEQATTPHGHRDGGHAAQSRSPASRNMNPRAGTQGKRNLDHSSTTHPLPVPQASRWTVPASSPSPIRFSPPAPADVELRDVEAFDVSEAYNDQDDLETGFDDDSFDHSSEDLATQSDGSDHEDEDGAADHSRYGTPGYGQAEGHPYRSPSPDSDYANDDMIVEESEEALEEDYDEVEYIEINEDDQTDHGLGPPTDSSDEEDVPAQRTNFVHAGDSTGAGAPRNYSHRLNGPPVIQSSSSLLLLRPGKERPDTFRAPTHPPVRGPTPFSAGEDVPRPTDLRSPEVDQAATADIIGKATKGGEAPATQTSKGAKATRSAKAAGTTATDGALHTITDGGSISNLCLPFSWLE</sequence>